<dbReference type="RefSeq" id="WP_245693706.1">
    <property type="nucleotide sequence ID" value="NZ_FNHF01000002.1"/>
</dbReference>
<dbReference type="SUPFAM" id="SSF47413">
    <property type="entry name" value="lambda repressor-like DNA-binding domains"/>
    <property type="match status" value="1"/>
</dbReference>
<reference evidence="4" key="1">
    <citation type="submission" date="2016-10" db="EMBL/GenBank/DDBJ databases">
        <authorList>
            <person name="Varghese N."/>
            <person name="Submissions S."/>
        </authorList>
    </citation>
    <scope>NUCLEOTIDE SEQUENCE [LARGE SCALE GENOMIC DNA]</scope>
    <source>
        <strain evidence="4">CGMCC 1.6199</strain>
    </source>
</reference>
<sequence length="81" mass="9668">MITVAYQSRDVYFLKTFGSRLRQYRLHQRMTQEELAELAGFSRSYYTEIETGKRNISLLNIRRLAEALDIPVKDLFDFPFE</sequence>
<dbReference type="InterPro" id="IPR001387">
    <property type="entry name" value="Cro/C1-type_HTH"/>
</dbReference>
<evidence type="ECO:0000256" key="1">
    <source>
        <dbReference type="ARBA" id="ARBA00023125"/>
    </source>
</evidence>
<dbReference type="Gene3D" id="1.10.260.40">
    <property type="entry name" value="lambda repressor-like DNA-binding domains"/>
    <property type="match status" value="1"/>
</dbReference>
<evidence type="ECO:0000259" key="2">
    <source>
        <dbReference type="PROSITE" id="PS50943"/>
    </source>
</evidence>
<dbReference type="STRING" id="482461.SAMN05216244_1740"/>
<evidence type="ECO:0000313" key="4">
    <source>
        <dbReference type="Proteomes" id="UP000182347"/>
    </source>
</evidence>
<dbReference type="InterPro" id="IPR050807">
    <property type="entry name" value="TransReg_Diox_bact_type"/>
</dbReference>
<proteinExistence type="predicted"/>
<dbReference type="EMBL" id="FNHF01000002">
    <property type="protein sequence ID" value="SDM16377.1"/>
    <property type="molecule type" value="Genomic_DNA"/>
</dbReference>
<dbReference type="GO" id="GO:0003677">
    <property type="term" value="F:DNA binding"/>
    <property type="evidence" value="ECO:0007669"/>
    <property type="project" value="UniProtKB-KW"/>
</dbReference>
<dbReference type="GO" id="GO:0003700">
    <property type="term" value="F:DNA-binding transcription factor activity"/>
    <property type="evidence" value="ECO:0007669"/>
    <property type="project" value="TreeGrafter"/>
</dbReference>
<name>A0A1G9R0H7_9BACI</name>
<dbReference type="CDD" id="cd00093">
    <property type="entry name" value="HTH_XRE"/>
    <property type="match status" value="1"/>
</dbReference>
<evidence type="ECO:0000313" key="3">
    <source>
        <dbReference type="EMBL" id="SDM16377.1"/>
    </source>
</evidence>
<dbReference type="SMART" id="SM00530">
    <property type="entry name" value="HTH_XRE"/>
    <property type="match status" value="1"/>
</dbReference>
<dbReference type="PANTHER" id="PTHR46797">
    <property type="entry name" value="HTH-TYPE TRANSCRIPTIONAL REGULATOR"/>
    <property type="match status" value="1"/>
</dbReference>
<gene>
    <name evidence="3" type="ORF">SAMN05216244_1740</name>
</gene>
<dbReference type="PROSITE" id="PS50943">
    <property type="entry name" value="HTH_CROC1"/>
    <property type="match status" value="1"/>
</dbReference>
<keyword evidence="4" id="KW-1185">Reference proteome</keyword>
<dbReference type="Proteomes" id="UP000182347">
    <property type="component" value="Unassembled WGS sequence"/>
</dbReference>
<dbReference type="GO" id="GO:0005829">
    <property type="term" value="C:cytosol"/>
    <property type="evidence" value="ECO:0007669"/>
    <property type="project" value="TreeGrafter"/>
</dbReference>
<dbReference type="AlphaFoldDB" id="A0A1G9R0H7"/>
<dbReference type="InterPro" id="IPR010982">
    <property type="entry name" value="Lambda_DNA-bd_dom_sf"/>
</dbReference>
<accession>A0A1G9R0H7</accession>
<protein>
    <submittedName>
        <fullName evidence="3">DNA-binding transcriptional regulator, XRE-family HTH domain</fullName>
    </submittedName>
</protein>
<organism evidence="3 4">
    <name type="scientific">Sediminibacillus halophilus</name>
    <dbReference type="NCBI Taxonomy" id="482461"/>
    <lineage>
        <taxon>Bacteria</taxon>
        <taxon>Bacillati</taxon>
        <taxon>Bacillota</taxon>
        <taxon>Bacilli</taxon>
        <taxon>Bacillales</taxon>
        <taxon>Bacillaceae</taxon>
        <taxon>Sediminibacillus</taxon>
    </lineage>
</organism>
<keyword evidence="1 3" id="KW-0238">DNA-binding</keyword>
<feature type="domain" description="HTH cro/C1-type" evidence="2">
    <location>
        <begin position="21"/>
        <end position="75"/>
    </location>
</feature>
<dbReference type="PANTHER" id="PTHR46797:SF1">
    <property type="entry name" value="METHYLPHOSPHONATE SYNTHASE"/>
    <property type="match status" value="1"/>
</dbReference>
<dbReference type="Pfam" id="PF01381">
    <property type="entry name" value="HTH_3"/>
    <property type="match status" value="1"/>
</dbReference>